<gene>
    <name evidence="1" type="ORF">K3G42_026787</name>
</gene>
<name>A0ACB8FCA3_9SAUR</name>
<comment type="caution">
    <text evidence="1">The sequence shown here is derived from an EMBL/GenBank/DDBJ whole genome shotgun (WGS) entry which is preliminary data.</text>
</comment>
<organism evidence="1 2">
    <name type="scientific">Sphaerodactylus townsendi</name>
    <dbReference type="NCBI Taxonomy" id="933632"/>
    <lineage>
        <taxon>Eukaryota</taxon>
        <taxon>Metazoa</taxon>
        <taxon>Chordata</taxon>
        <taxon>Craniata</taxon>
        <taxon>Vertebrata</taxon>
        <taxon>Euteleostomi</taxon>
        <taxon>Lepidosauria</taxon>
        <taxon>Squamata</taxon>
        <taxon>Bifurcata</taxon>
        <taxon>Gekkota</taxon>
        <taxon>Sphaerodactylidae</taxon>
        <taxon>Sphaerodactylus</taxon>
    </lineage>
</organism>
<accession>A0ACB8FCA3</accession>
<reference evidence="1" key="1">
    <citation type="submission" date="2021-08" db="EMBL/GenBank/DDBJ databases">
        <title>The first chromosome-level gecko genome reveals the dynamic sex chromosomes of Neotropical dwarf geckos (Sphaerodactylidae: Sphaerodactylus).</title>
        <authorList>
            <person name="Pinto B.J."/>
            <person name="Keating S.E."/>
            <person name="Gamble T."/>
        </authorList>
    </citation>
    <scope>NUCLEOTIDE SEQUENCE</scope>
    <source>
        <strain evidence="1">TG3544</strain>
    </source>
</reference>
<evidence type="ECO:0000313" key="1">
    <source>
        <dbReference type="EMBL" id="KAH8002625.1"/>
    </source>
</evidence>
<dbReference type="Proteomes" id="UP000827872">
    <property type="component" value="Linkage Group LG08"/>
</dbReference>
<evidence type="ECO:0000313" key="2">
    <source>
        <dbReference type="Proteomes" id="UP000827872"/>
    </source>
</evidence>
<proteinExistence type="predicted"/>
<protein>
    <submittedName>
        <fullName evidence="1">Uncharacterized protein</fullName>
    </submittedName>
</protein>
<sequence length="148" mass="15379">MWTRRAEVADLCYLSPPITGLMQAPARLSLPVPEPFVGDTGTGGPPSTPQLSAEEETLEVGSLPEKFILLHAPSVSWPGGQQQRQHNRKPSAVASLPRPGTAQTALLGTPQPFAPLTGPPGRASGQDAVNGSRTGAGEQRPSLGGKMV</sequence>
<keyword evidence="2" id="KW-1185">Reference proteome</keyword>
<dbReference type="EMBL" id="CM037621">
    <property type="protein sequence ID" value="KAH8002625.1"/>
    <property type="molecule type" value="Genomic_DNA"/>
</dbReference>